<feature type="compositionally biased region" description="Basic and acidic residues" evidence="6">
    <location>
        <begin position="816"/>
        <end position="848"/>
    </location>
</feature>
<dbReference type="OrthoDB" id="427368at2759"/>
<evidence type="ECO:0000256" key="2">
    <source>
        <dbReference type="ARBA" id="ARBA00022574"/>
    </source>
</evidence>
<feature type="domain" description="WDHD1/CFT4 helical bundle" evidence="8">
    <location>
        <begin position="721"/>
        <end position="818"/>
    </location>
</feature>
<evidence type="ECO:0000256" key="5">
    <source>
        <dbReference type="PROSITE-ProRule" id="PRU00221"/>
    </source>
</evidence>
<evidence type="ECO:0000313" key="10">
    <source>
        <dbReference type="EMBL" id="KLO18359.1"/>
    </source>
</evidence>
<reference evidence="10 11" key="1">
    <citation type="submission" date="2015-04" db="EMBL/GenBank/DDBJ databases">
        <title>Complete genome sequence of Schizopora paradoxa KUC8140, a cosmopolitan wood degrader in East Asia.</title>
        <authorList>
            <consortium name="DOE Joint Genome Institute"/>
            <person name="Min B."/>
            <person name="Park H."/>
            <person name="Jang Y."/>
            <person name="Kim J.-J."/>
            <person name="Kim K.H."/>
            <person name="Pangilinan J."/>
            <person name="Lipzen A."/>
            <person name="Riley R."/>
            <person name="Grigoriev I.V."/>
            <person name="Spatafora J.W."/>
            <person name="Choi I.-G."/>
        </authorList>
    </citation>
    <scope>NUCLEOTIDE SEQUENCE [LARGE SCALE GENOMIC DNA]</scope>
    <source>
        <strain evidence="10 11">KUC8140</strain>
    </source>
</reference>
<feature type="domain" description="WDHD1/CFT4 second beta-propeller" evidence="7">
    <location>
        <begin position="408"/>
        <end position="711"/>
    </location>
</feature>
<name>A0A0H2S2W1_9AGAM</name>
<feature type="repeat" description="WD" evidence="5">
    <location>
        <begin position="8"/>
        <end position="49"/>
    </location>
</feature>
<feature type="domain" description="WDHD1 first WD40" evidence="9">
    <location>
        <begin position="10"/>
        <end position="304"/>
    </location>
</feature>
<dbReference type="PROSITE" id="PS50294">
    <property type="entry name" value="WD_REPEATS_REGION"/>
    <property type="match status" value="2"/>
</dbReference>
<dbReference type="InterPro" id="IPR019775">
    <property type="entry name" value="WD40_repeat_CS"/>
</dbReference>
<dbReference type="PROSITE" id="PS50082">
    <property type="entry name" value="WD_REPEATS_2"/>
    <property type="match status" value="2"/>
</dbReference>
<feature type="compositionally biased region" description="Polar residues" evidence="6">
    <location>
        <begin position="874"/>
        <end position="899"/>
    </location>
</feature>
<dbReference type="Pfam" id="PF12341">
    <property type="entry name" value="Mcl1_mid"/>
    <property type="match status" value="1"/>
</dbReference>
<feature type="region of interest" description="Disordered" evidence="6">
    <location>
        <begin position="346"/>
        <end position="367"/>
    </location>
</feature>
<feature type="compositionally biased region" description="Basic and acidic residues" evidence="6">
    <location>
        <begin position="927"/>
        <end position="952"/>
    </location>
</feature>
<dbReference type="PANTHER" id="PTHR19932">
    <property type="entry name" value="WD REPEAT AND HMG-BOX DNA BINDING PROTEIN"/>
    <property type="match status" value="1"/>
</dbReference>
<feature type="region of interest" description="Disordered" evidence="6">
    <location>
        <begin position="816"/>
        <end position="972"/>
    </location>
</feature>
<dbReference type="Pfam" id="PF20946">
    <property type="entry name" value="Ctf4_C"/>
    <property type="match status" value="1"/>
</dbReference>
<dbReference type="PANTHER" id="PTHR19932:SF10">
    <property type="entry name" value="WD REPEAT AND HMG-BOX DNA-BINDING PROTEIN 1"/>
    <property type="match status" value="1"/>
</dbReference>
<dbReference type="InParanoid" id="A0A0H2S2W1"/>
<dbReference type="InterPro" id="IPR036322">
    <property type="entry name" value="WD40_repeat_dom_sf"/>
</dbReference>
<dbReference type="PROSITE" id="PS00678">
    <property type="entry name" value="WD_REPEATS_1"/>
    <property type="match status" value="1"/>
</dbReference>
<sequence length="972" mass="107496">MADKLLVSSVHSTGRTVLAFSRDGTYTYTGGTDSLVRVWKSNSGSDQEPDAALDAENSITTLCADNDGWISGSEDSNVRRYLKDKTDMESLITRVPAIAIRCVACDPKGRRIAVTSDELVVRVIDLEDTTNMKLLEGHTRGVRSVSWHPSGNLLATCGSDGSIIVWDLEEDEPKIEKTIQGMVPVIKDTESTEFGFDCPVLWHNSGQYFIVANSAHEVITVSRNTWARVSAFSSDEALGAITALALSVNGVYLASACKSGIFVWATATRRVITKILAPSDAVIHQLAFSPSANLLAWTDSQGSLTRWPDVIPASAPSLTKPVTSTAGPSVPVRRQATPLLFAQDEDVSGKGAAGKDTGDDDDVAGADVDLDEQDDDWIVDDLGGGMEDKPVKEYGAREMVSVTKAQLAFQPGATPFKSKRRYLSFNNIGVIEVVDQDTHHIVNVEFHDHTTRKNYHFTDHYKYDIASLGERGIVYACPPENDHPAQINYKPYSTWASQGEWSYSLPKGERVIAVAAGGTIPSKSLRTLVDADVEGNGYVVVATDKGYVRFFSGGGLQKGPIWAMDGDIVSMVAGRDYVFVVHREGSASLDGNQNLKYTLRTSDTFRVLHTGRLPVNKGDTLKWIGISDEGAPVIYDSSERVMMLEHYRFTAQGSWVVLLDAKNLARRVGKDESYWPVGVSNSTFMCIILKGREEYPGFPRPLAQEIDMQMPYLDMESDEAQKEERIARETILLDHIRDALDDDQLSTADISRTEMDLDKEIIKLIQLACKNDKHQRAIDAAKLLHHTTSFDMAAKVADFYHLPGLKDKFNVLKTTREQHERTRDARDQRREWKDLNRPVPYSREDYVENGRSTGRPLQATNRAPAIHRPRLSAATPSSEPSPFSRNTSNLDSDNPASRQRSPEENGNSPPPEKRKRDDVDDGAESSDAVKRRALTETTEARAASEFDMKEGENSDSIVMFSRAQPLRQEEHG</sequence>
<evidence type="ECO:0000256" key="3">
    <source>
        <dbReference type="ARBA" id="ARBA00022737"/>
    </source>
</evidence>
<dbReference type="SMART" id="SM00320">
    <property type="entry name" value="WD40"/>
    <property type="match status" value="6"/>
</dbReference>
<evidence type="ECO:0000259" key="8">
    <source>
        <dbReference type="Pfam" id="PF20946"/>
    </source>
</evidence>
<organism evidence="10 11">
    <name type="scientific">Schizopora paradoxa</name>
    <dbReference type="NCBI Taxonomy" id="27342"/>
    <lineage>
        <taxon>Eukaryota</taxon>
        <taxon>Fungi</taxon>
        <taxon>Dikarya</taxon>
        <taxon>Basidiomycota</taxon>
        <taxon>Agaricomycotina</taxon>
        <taxon>Agaricomycetes</taxon>
        <taxon>Hymenochaetales</taxon>
        <taxon>Schizoporaceae</taxon>
        <taxon>Schizopora</taxon>
    </lineage>
</organism>
<dbReference type="InterPro" id="IPR057646">
    <property type="entry name" value="WD40_WDHD1_1st"/>
</dbReference>
<evidence type="ECO:0000256" key="6">
    <source>
        <dbReference type="SAM" id="MobiDB-lite"/>
    </source>
</evidence>
<dbReference type="InterPro" id="IPR022100">
    <property type="entry name" value="WDHD1/CFT4_beta-prop_2nd"/>
</dbReference>
<dbReference type="SUPFAM" id="SSF50978">
    <property type="entry name" value="WD40 repeat-like"/>
    <property type="match status" value="1"/>
</dbReference>
<comment type="subcellular location">
    <subcellularLocation>
        <location evidence="1">Nucleus</location>
    </subcellularLocation>
</comment>
<dbReference type="GO" id="GO:0006281">
    <property type="term" value="P:DNA repair"/>
    <property type="evidence" value="ECO:0007669"/>
    <property type="project" value="TreeGrafter"/>
</dbReference>
<dbReference type="InterPro" id="IPR015943">
    <property type="entry name" value="WD40/YVTN_repeat-like_dom_sf"/>
</dbReference>
<protein>
    <submittedName>
        <fullName evidence="10">WD40 repeat-like protein</fullName>
    </submittedName>
</protein>
<evidence type="ECO:0000256" key="4">
    <source>
        <dbReference type="ARBA" id="ARBA00023242"/>
    </source>
</evidence>
<keyword evidence="11" id="KW-1185">Reference proteome</keyword>
<dbReference type="InterPro" id="IPR048591">
    <property type="entry name" value="WDHD1/CFT4_hel"/>
</dbReference>
<dbReference type="GO" id="GO:0006261">
    <property type="term" value="P:DNA-templated DNA replication"/>
    <property type="evidence" value="ECO:0007669"/>
    <property type="project" value="TreeGrafter"/>
</dbReference>
<dbReference type="Gene3D" id="2.130.10.10">
    <property type="entry name" value="YVTN repeat-like/Quinoprotein amine dehydrogenase"/>
    <property type="match status" value="2"/>
</dbReference>
<keyword evidence="2 5" id="KW-0853">WD repeat</keyword>
<accession>A0A0H2S2W1</accession>
<dbReference type="GO" id="GO:0003682">
    <property type="term" value="F:chromatin binding"/>
    <property type="evidence" value="ECO:0007669"/>
    <property type="project" value="TreeGrafter"/>
</dbReference>
<evidence type="ECO:0000256" key="1">
    <source>
        <dbReference type="ARBA" id="ARBA00004123"/>
    </source>
</evidence>
<keyword evidence="4" id="KW-0539">Nucleus</keyword>
<dbReference type="GO" id="GO:0000278">
    <property type="term" value="P:mitotic cell cycle"/>
    <property type="evidence" value="ECO:0007669"/>
    <property type="project" value="TreeGrafter"/>
</dbReference>
<feature type="repeat" description="WD" evidence="5">
    <location>
        <begin position="135"/>
        <end position="176"/>
    </location>
</feature>
<dbReference type="GO" id="GO:0043596">
    <property type="term" value="C:nuclear replication fork"/>
    <property type="evidence" value="ECO:0007669"/>
    <property type="project" value="TreeGrafter"/>
</dbReference>
<gene>
    <name evidence="10" type="ORF">SCHPADRAFT_819823</name>
</gene>
<keyword evidence="3" id="KW-0677">Repeat</keyword>
<dbReference type="STRING" id="27342.A0A0H2S2W1"/>
<dbReference type="EMBL" id="KQ085895">
    <property type="protein sequence ID" value="KLO18359.1"/>
    <property type="molecule type" value="Genomic_DNA"/>
</dbReference>
<evidence type="ECO:0000259" key="7">
    <source>
        <dbReference type="Pfam" id="PF12341"/>
    </source>
</evidence>
<feature type="compositionally biased region" description="Acidic residues" evidence="6">
    <location>
        <begin position="358"/>
        <end position="367"/>
    </location>
</feature>
<evidence type="ECO:0000313" key="11">
    <source>
        <dbReference type="Proteomes" id="UP000053477"/>
    </source>
</evidence>
<dbReference type="Pfam" id="PF24817">
    <property type="entry name" value="WD40_WDHD1_1st"/>
    <property type="match status" value="1"/>
</dbReference>
<proteinExistence type="predicted"/>
<dbReference type="AlphaFoldDB" id="A0A0H2S2W1"/>
<dbReference type="Proteomes" id="UP000053477">
    <property type="component" value="Unassembled WGS sequence"/>
</dbReference>
<evidence type="ECO:0000259" key="9">
    <source>
        <dbReference type="Pfam" id="PF24817"/>
    </source>
</evidence>
<dbReference type="InterPro" id="IPR001680">
    <property type="entry name" value="WD40_rpt"/>
</dbReference>
<dbReference type="FunCoup" id="A0A0H2S2W1">
    <property type="interactions" value="431"/>
</dbReference>